<evidence type="ECO:0000256" key="4">
    <source>
        <dbReference type="ARBA" id="ARBA00023163"/>
    </source>
</evidence>
<dbReference type="EMBL" id="CP069127">
    <property type="protein sequence ID" value="QRG66476.1"/>
    <property type="molecule type" value="Genomic_DNA"/>
</dbReference>
<keyword evidence="7" id="KW-1185">Reference proteome</keyword>
<reference evidence="6 7" key="1">
    <citation type="submission" date="2021-01" db="EMBL/GenBank/DDBJ databases">
        <title>Identification of strong promoters based on the transcriptome of Brevibacillus choshinensis.</title>
        <authorList>
            <person name="Yao D."/>
            <person name="Zhang K."/>
            <person name="Wu J."/>
        </authorList>
    </citation>
    <scope>NUCLEOTIDE SEQUENCE [LARGE SCALE GENOMIC DNA]</scope>
    <source>
        <strain evidence="6 7">HPD31-SP3</strain>
    </source>
</reference>
<keyword evidence="3" id="KW-0238">DNA-binding</keyword>
<evidence type="ECO:0000313" key="7">
    <source>
        <dbReference type="Proteomes" id="UP000596248"/>
    </source>
</evidence>
<dbReference type="RefSeq" id="WP_203353542.1">
    <property type="nucleotide sequence ID" value="NZ_CP069127.1"/>
</dbReference>
<dbReference type="SUPFAM" id="SSF46785">
    <property type="entry name" value="Winged helix' DNA-binding domain"/>
    <property type="match status" value="1"/>
</dbReference>
<dbReference type="Pfam" id="PF03466">
    <property type="entry name" value="LysR_substrate"/>
    <property type="match status" value="1"/>
</dbReference>
<keyword evidence="2" id="KW-0805">Transcription regulation</keyword>
<proteinExistence type="inferred from homology"/>
<gene>
    <name evidence="6" type="ORF">JNE38_23585</name>
</gene>
<name>A0ABX7FK85_BRECH</name>
<evidence type="ECO:0000259" key="5">
    <source>
        <dbReference type="PROSITE" id="PS50931"/>
    </source>
</evidence>
<organism evidence="6 7">
    <name type="scientific">Brevibacillus choshinensis</name>
    <dbReference type="NCBI Taxonomy" id="54911"/>
    <lineage>
        <taxon>Bacteria</taxon>
        <taxon>Bacillati</taxon>
        <taxon>Bacillota</taxon>
        <taxon>Bacilli</taxon>
        <taxon>Bacillales</taxon>
        <taxon>Paenibacillaceae</taxon>
        <taxon>Brevibacillus</taxon>
    </lineage>
</organism>
<protein>
    <submittedName>
        <fullName evidence="6">LysR family transcriptional regulator</fullName>
    </submittedName>
</protein>
<dbReference type="InterPro" id="IPR036390">
    <property type="entry name" value="WH_DNA-bd_sf"/>
</dbReference>
<dbReference type="InterPro" id="IPR000847">
    <property type="entry name" value="LysR_HTH_N"/>
</dbReference>
<evidence type="ECO:0000256" key="2">
    <source>
        <dbReference type="ARBA" id="ARBA00023015"/>
    </source>
</evidence>
<sequence length="287" mass="31759">MELTDLKVFMAIMEEGSITRAAEKLDYVQSNITSRIRKLELELGTQLFHRTPKGVVPTEKGLVFHKYALDILQKVEEVISAVKEPDYPCGPLAIGIVETVASSGPFIHALSEFQSKYPEVALSLITGTSPQNYEKVLNRQLDGAFFTGEFDLSPLQVAYEFPEEVVLLTAAGKEFSTLADITNAAWVVFPKGCPLRVANEDWLHSEGVQSSNTIEISTLETMLNCVRAGIGHALLTKSAVAVDDDRVRAHPVPERYRFLTTRLVSRKEQFHNKAFTAFADCVRAAGI</sequence>
<dbReference type="PROSITE" id="PS50931">
    <property type="entry name" value="HTH_LYSR"/>
    <property type="match status" value="1"/>
</dbReference>
<evidence type="ECO:0000313" key="6">
    <source>
        <dbReference type="EMBL" id="QRG66476.1"/>
    </source>
</evidence>
<dbReference type="PANTHER" id="PTHR30126:SF40">
    <property type="entry name" value="HTH-TYPE TRANSCRIPTIONAL REGULATOR GLTR"/>
    <property type="match status" value="1"/>
</dbReference>
<accession>A0ABX7FK85</accession>
<dbReference type="InterPro" id="IPR005119">
    <property type="entry name" value="LysR_subst-bd"/>
</dbReference>
<dbReference type="Pfam" id="PF00126">
    <property type="entry name" value="HTH_1"/>
    <property type="match status" value="1"/>
</dbReference>
<dbReference type="PANTHER" id="PTHR30126">
    <property type="entry name" value="HTH-TYPE TRANSCRIPTIONAL REGULATOR"/>
    <property type="match status" value="1"/>
</dbReference>
<feature type="domain" description="HTH lysR-type" evidence="5">
    <location>
        <begin position="1"/>
        <end position="58"/>
    </location>
</feature>
<dbReference type="InterPro" id="IPR036388">
    <property type="entry name" value="WH-like_DNA-bd_sf"/>
</dbReference>
<comment type="similarity">
    <text evidence="1">Belongs to the LysR transcriptional regulatory family.</text>
</comment>
<evidence type="ECO:0000256" key="3">
    <source>
        <dbReference type="ARBA" id="ARBA00023125"/>
    </source>
</evidence>
<keyword evidence="4" id="KW-0804">Transcription</keyword>
<dbReference type="SUPFAM" id="SSF53850">
    <property type="entry name" value="Periplasmic binding protein-like II"/>
    <property type="match status" value="1"/>
</dbReference>
<evidence type="ECO:0000256" key="1">
    <source>
        <dbReference type="ARBA" id="ARBA00009437"/>
    </source>
</evidence>
<dbReference type="Gene3D" id="3.40.190.290">
    <property type="match status" value="1"/>
</dbReference>
<dbReference type="Gene3D" id="1.10.10.10">
    <property type="entry name" value="Winged helix-like DNA-binding domain superfamily/Winged helix DNA-binding domain"/>
    <property type="match status" value="1"/>
</dbReference>
<dbReference type="PRINTS" id="PR00039">
    <property type="entry name" value="HTHLYSR"/>
</dbReference>
<dbReference type="Proteomes" id="UP000596248">
    <property type="component" value="Chromosome"/>
</dbReference>